<feature type="region of interest" description="Disordered" evidence="1">
    <location>
        <begin position="64"/>
        <end position="115"/>
    </location>
</feature>
<accession>A0AAW0CFX8</accession>
<evidence type="ECO:0000256" key="1">
    <source>
        <dbReference type="SAM" id="MobiDB-lite"/>
    </source>
</evidence>
<feature type="region of interest" description="Disordered" evidence="1">
    <location>
        <begin position="338"/>
        <end position="377"/>
    </location>
</feature>
<gene>
    <name evidence="2" type="ORF">VNI00_011519</name>
</gene>
<sequence length="440" mass="49753">MSSNRYSTLDPNPESELTDIEDDDESSDLDELDVGRAPRSSPTPIAPSSSMTAYMQTLIGSMIRPPTTRPVQQPLPPSSPVAKSEVLQFSSPVRGSKEEKKKIRRNKGQRKRHFQHLARTSASPTVADGADIVHPHASVFNPFIARLAQKGIPVSEFFFYVLDPIYGQGTVRWHGFLRSGANVTRTMDILSKLKAVRERVAAWAFTYTEKVIKKEAQTVTKLGTVQSHKKPLDQEFFNGFKFATMKDRLSSLLPITYRMISALATNPKYQKKYSEKRREKKSNVIFTTMLQNLSEFSQKNNVFKKIIGMYMYSTGAQRQSIEVMSHLGLSESYTGLIDKKRKRKRKRKHPEQKGAKNSTRSGAMTDSSDSDESNDYRPGSLRTLSRFMRKVAVALGLTGLFGVVYDNINMVTCSMWASRVCWQVESSFTSTILLRPMKKF</sequence>
<feature type="region of interest" description="Disordered" evidence="1">
    <location>
        <begin position="1"/>
        <end position="50"/>
    </location>
</feature>
<comment type="caution">
    <text evidence="2">The sequence shown here is derived from an EMBL/GenBank/DDBJ whole genome shotgun (WGS) entry which is preliminary data.</text>
</comment>
<dbReference type="Proteomes" id="UP001383192">
    <property type="component" value="Unassembled WGS sequence"/>
</dbReference>
<feature type="compositionally biased region" description="Polar residues" evidence="1">
    <location>
        <begin position="1"/>
        <end position="10"/>
    </location>
</feature>
<organism evidence="2 3">
    <name type="scientific">Paramarasmius palmivorus</name>
    <dbReference type="NCBI Taxonomy" id="297713"/>
    <lineage>
        <taxon>Eukaryota</taxon>
        <taxon>Fungi</taxon>
        <taxon>Dikarya</taxon>
        <taxon>Basidiomycota</taxon>
        <taxon>Agaricomycotina</taxon>
        <taxon>Agaricomycetes</taxon>
        <taxon>Agaricomycetidae</taxon>
        <taxon>Agaricales</taxon>
        <taxon>Marasmiineae</taxon>
        <taxon>Marasmiaceae</taxon>
        <taxon>Paramarasmius</taxon>
    </lineage>
</organism>
<feature type="compositionally biased region" description="Basic residues" evidence="1">
    <location>
        <begin position="339"/>
        <end position="350"/>
    </location>
</feature>
<proteinExistence type="predicted"/>
<feature type="compositionally biased region" description="Basic residues" evidence="1">
    <location>
        <begin position="102"/>
        <end position="115"/>
    </location>
</feature>
<feature type="compositionally biased region" description="Polar residues" evidence="1">
    <location>
        <begin position="40"/>
        <end position="50"/>
    </location>
</feature>
<evidence type="ECO:0000313" key="3">
    <source>
        <dbReference type="Proteomes" id="UP001383192"/>
    </source>
</evidence>
<keyword evidence="3" id="KW-1185">Reference proteome</keyword>
<dbReference type="EMBL" id="JAYKXP010000050">
    <property type="protein sequence ID" value="KAK7036586.1"/>
    <property type="molecule type" value="Genomic_DNA"/>
</dbReference>
<name>A0AAW0CFX8_9AGAR</name>
<dbReference type="AlphaFoldDB" id="A0AAW0CFX8"/>
<feature type="compositionally biased region" description="Acidic residues" evidence="1">
    <location>
        <begin position="16"/>
        <end position="32"/>
    </location>
</feature>
<protein>
    <submittedName>
        <fullName evidence="2">Uncharacterized protein</fullName>
    </submittedName>
</protein>
<evidence type="ECO:0000313" key="2">
    <source>
        <dbReference type="EMBL" id="KAK7036586.1"/>
    </source>
</evidence>
<reference evidence="2 3" key="1">
    <citation type="submission" date="2024-01" db="EMBL/GenBank/DDBJ databases">
        <title>A draft genome for a cacao thread blight-causing isolate of Paramarasmius palmivorus.</title>
        <authorList>
            <person name="Baruah I.K."/>
            <person name="Bukari Y."/>
            <person name="Amoako-Attah I."/>
            <person name="Meinhardt L.W."/>
            <person name="Bailey B.A."/>
            <person name="Cohen S.P."/>
        </authorList>
    </citation>
    <scope>NUCLEOTIDE SEQUENCE [LARGE SCALE GENOMIC DNA]</scope>
    <source>
        <strain evidence="2 3">GH-12</strain>
    </source>
</reference>
<feature type="compositionally biased region" description="Polar residues" evidence="1">
    <location>
        <begin position="355"/>
        <end position="367"/>
    </location>
</feature>